<dbReference type="SMART" id="SM00320">
    <property type="entry name" value="WD40"/>
    <property type="match status" value="6"/>
</dbReference>
<feature type="compositionally biased region" description="Basic and acidic residues" evidence="11">
    <location>
        <begin position="1228"/>
        <end position="1244"/>
    </location>
</feature>
<name>A0A8D9EE42_9HEMI</name>
<feature type="repeat" description="WD" evidence="10">
    <location>
        <begin position="74"/>
        <end position="115"/>
    </location>
</feature>
<keyword evidence="4 10" id="KW-0853">WD repeat</keyword>
<keyword evidence="8" id="KW-0804">Transcription</keyword>
<dbReference type="Pfam" id="PF24105">
    <property type="entry name" value="Beta-prop_CAF1B_HIR1"/>
    <property type="match status" value="1"/>
</dbReference>
<feature type="compositionally biased region" description="Low complexity" evidence="11">
    <location>
        <begin position="1296"/>
        <end position="1313"/>
    </location>
</feature>
<feature type="compositionally biased region" description="Basic and acidic residues" evidence="11">
    <location>
        <begin position="1135"/>
        <end position="1148"/>
    </location>
</feature>
<dbReference type="InterPro" id="IPR019775">
    <property type="entry name" value="WD40_repeat_CS"/>
</dbReference>
<feature type="repeat" description="WD" evidence="10">
    <location>
        <begin position="134"/>
        <end position="175"/>
    </location>
</feature>
<feature type="compositionally biased region" description="Polar residues" evidence="11">
    <location>
        <begin position="436"/>
        <end position="449"/>
    </location>
</feature>
<evidence type="ECO:0000313" key="14">
    <source>
        <dbReference type="EMBL" id="CAG6749159.1"/>
    </source>
</evidence>
<evidence type="ECO:0000256" key="6">
    <source>
        <dbReference type="ARBA" id="ARBA00022853"/>
    </source>
</evidence>
<evidence type="ECO:0000256" key="10">
    <source>
        <dbReference type="PROSITE-ProRule" id="PRU00221"/>
    </source>
</evidence>
<evidence type="ECO:0000256" key="7">
    <source>
        <dbReference type="ARBA" id="ARBA00023015"/>
    </source>
</evidence>
<feature type="compositionally biased region" description="Basic and acidic residues" evidence="11">
    <location>
        <begin position="496"/>
        <end position="507"/>
    </location>
</feature>
<comment type="subcellular location">
    <subcellularLocation>
        <location evidence="2">Nucleus</location>
    </subcellularLocation>
</comment>
<dbReference type="GO" id="GO:0000785">
    <property type="term" value="C:chromatin"/>
    <property type="evidence" value="ECO:0007669"/>
    <property type="project" value="TreeGrafter"/>
</dbReference>
<comment type="function">
    <text evidence="1">Required for replication-independent chromatin assembly and for the periodic repression of histone gene transcription during the cell cycle.</text>
</comment>
<feature type="region of interest" description="Disordered" evidence="11">
    <location>
        <begin position="1135"/>
        <end position="1168"/>
    </location>
</feature>
<keyword evidence="9" id="KW-0539">Nucleus</keyword>
<evidence type="ECO:0000256" key="2">
    <source>
        <dbReference type="ARBA" id="ARBA00004123"/>
    </source>
</evidence>
<evidence type="ECO:0000256" key="9">
    <source>
        <dbReference type="ARBA" id="ARBA00023242"/>
    </source>
</evidence>
<keyword evidence="5" id="KW-0677">Repeat</keyword>
<dbReference type="SUPFAM" id="SSF50952">
    <property type="entry name" value="Soluble quinoprotein glucose dehydrogenase"/>
    <property type="match status" value="1"/>
</dbReference>
<feature type="region of interest" description="Disordered" evidence="11">
    <location>
        <begin position="421"/>
        <end position="467"/>
    </location>
</feature>
<feature type="compositionally biased region" description="Polar residues" evidence="11">
    <location>
        <begin position="1323"/>
        <end position="1341"/>
    </location>
</feature>
<dbReference type="Gene3D" id="2.130.10.10">
    <property type="entry name" value="YVTN repeat-like/Quinoprotein amine dehydrogenase"/>
    <property type="match status" value="2"/>
</dbReference>
<evidence type="ECO:0000259" key="13">
    <source>
        <dbReference type="Pfam" id="PF24105"/>
    </source>
</evidence>
<dbReference type="GO" id="GO:0000417">
    <property type="term" value="C:HIR complex"/>
    <property type="evidence" value="ECO:0007669"/>
    <property type="project" value="TreeGrafter"/>
</dbReference>
<dbReference type="PROSITE" id="PS00678">
    <property type="entry name" value="WD_REPEATS_1"/>
    <property type="match status" value="1"/>
</dbReference>
<organism evidence="14">
    <name type="scientific">Cacopsylla melanoneura</name>
    <dbReference type="NCBI Taxonomy" id="428564"/>
    <lineage>
        <taxon>Eukaryota</taxon>
        <taxon>Metazoa</taxon>
        <taxon>Ecdysozoa</taxon>
        <taxon>Arthropoda</taxon>
        <taxon>Hexapoda</taxon>
        <taxon>Insecta</taxon>
        <taxon>Pterygota</taxon>
        <taxon>Neoptera</taxon>
        <taxon>Paraneoptera</taxon>
        <taxon>Hemiptera</taxon>
        <taxon>Sternorrhyncha</taxon>
        <taxon>Psylloidea</taxon>
        <taxon>Psyllidae</taxon>
        <taxon>Psyllinae</taxon>
        <taxon>Cacopsylla</taxon>
    </lineage>
</organism>
<dbReference type="PROSITE" id="PS50294">
    <property type="entry name" value="WD_REPEATS_REGION"/>
    <property type="match status" value="3"/>
</dbReference>
<dbReference type="InterPro" id="IPR011041">
    <property type="entry name" value="Quinoprot_gluc/sorb_DH_b-prop"/>
</dbReference>
<evidence type="ECO:0000256" key="5">
    <source>
        <dbReference type="ARBA" id="ARBA00022737"/>
    </source>
</evidence>
<dbReference type="InterPro" id="IPR011494">
    <property type="entry name" value="HIRA-like_C"/>
</dbReference>
<dbReference type="GO" id="GO:0031491">
    <property type="term" value="F:nucleosome binding"/>
    <property type="evidence" value="ECO:0007669"/>
    <property type="project" value="TreeGrafter"/>
</dbReference>
<proteinExistence type="inferred from homology"/>
<dbReference type="GO" id="GO:0005634">
    <property type="term" value="C:nucleus"/>
    <property type="evidence" value="ECO:0007669"/>
    <property type="project" value="UniProtKB-SubCell"/>
</dbReference>
<evidence type="ECO:0000256" key="11">
    <source>
        <dbReference type="SAM" id="MobiDB-lite"/>
    </source>
</evidence>
<dbReference type="PANTHER" id="PTHR13831:SF0">
    <property type="entry name" value="PROTEIN HIRA"/>
    <property type="match status" value="1"/>
</dbReference>
<accession>A0A8D9EE42</accession>
<feature type="compositionally biased region" description="Low complexity" evidence="11">
    <location>
        <begin position="483"/>
        <end position="492"/>
    </location>
</feature>
<dbReference type="InterPro" id="IPR036322">
    <property type="entry name" value="WD40_repeat_dom_sf"/>
</dbReference>
<dbReference type="PROSITE" id="PS50082">
    <property type="entry name" value="WD_REPEATS_2"/>
    <property type="match status" value="3"/>
</dbReference>
<evidence type="ECO:0000259" key="12">
    <source>
        <dbReference type="Pfam" id="PF07569"/>
    </source>
</evidence>
<dbReference type="InterPro" id="IPR001680">
    <property type="entry name" value="WD40_rpt"/>
</dbReference>
<feature type="region of interest" description="Disordered" evidence="11">
    <location>
        <begin position="1182"/>
        <end position="1422"/>
    </location>
</feature>
<feature type="compositionally biased region" description="Polar residues" evidence="11">
    <location>
        <begin position="1355"/>
        <end position="1383"/>
    </location>
</feature>
<feature type="compositionally biased region" description="Polar residues" evidence="11">
    <location>
        <begin position="1149"/>
        <end position="1159"/>
    </location>
</feature>
<feature type="compositionally biased region" description="Basic and acidic residues" evidence="11">
    <location>
        <begin position="1384"/>
        <end position="1395"/>
    </location>
</feature>
<protein>
    <submittedName>
        <fullName evidence="14">Protein HIRA</fullName>
    </submittedName>
</protein>
<dbReference type="FunFam" id="2.130.10.10:FF:001044">
    <property type="entry name" value="Protein HIRA"/>
    <property type="match status" value="1"/>
</dbReference>
<keyword evidence="6" id="KW-0156">Chromatin regulator</keyword>
<dbReference type="InterPro" id="IPR031120">
    <property type="entry name" value="HIR1-like"/>
</dbReference>
<dbReference type="GO" id="GO:0006338">
    <property type="term" value="P:chromatin remodeling"/>
    <property type="evidence" value="ECO:0007669"/>
    <property type="project" value="InterPro"/>
</dbReference>
<evidence type="ECO:0000256" key="4">
    <source>
        <dbReference type="ARBA" id="ARBA00022574"/>
    </source>
</evidence>
<dbReference type="Pfam" id="PF07569">
    <property type="entry name" value="Hira"/>
    <property type="match status" value="1"/>
</dbReference>
<dbReference type="InterPro" id="IPR015943">
    <property type="entry name" value="WD40/YVTN_repeat-like_dom_sf"/>
</dbReference>
<feature type="compositionally biased region" description="Polar residues" evidence="11">
    <location>
        <begin position="1246"/>
        <end position="1261"/>
    </location>
</feature>
<feature type="compositionally biased region" description="Basic and acidic residues" evidence="11">
    <location>
        <begin position="421"/>
        <end position="435"/>
    </location>
</feature>
<dbReference type="CDD" id="cd00200">
    <property type="entry name" value="WD40"/>
    <property type="match status" value="1"/>
</dbReference>
<feature type="repeat" description="WD" evidence="10">
    <location>
        <begin position="177"/>
        <end position="208"/>
    </location>
</feature>
<reference evidence="14" key="1">
    <citation type="submission" date="2021-05" db="EMBL/GenBank/DDBJ databases">
        <authorList>
            <person name="Alioto T."/>
            <person name="Alioto T."/>
            <person name="Gomez Garrido J."/>
        </authorList>
    </citation>
    <scope>NUCLEOTIDE SEQUENCE</scope>
</reference>
<dbReference type="InterPro" id="IPR019015">
    <property type="entry name" value="HIRA_B_motif"/>
</dbReference>
<dbReference type="EMBL" id="HBUF01522034">
    <property type="protein sequence ID" value="CAG6749159.1"/>
    <property type="molecule type" value="Transcribed_RNA"/>
</dbReference>
<dbReference type="InterPro" id="IPR055410">
    <property type="entry name" value="Beta-prop_CAF1B_HIR1"/>
</dbReference>
<dbReference type="GO" id="GO:0006355">
    <property type="term" value="P:regulation of DNA-templated transcription"/>
    <property type="evidence" value="ECO:0007669"/>
    <property type="project" value="InterPro"/>
</dbReference>
<evidence type="ECO:0000256" key="3">
    <source>
        <dbReference type="ARBA" id="ARBA00007306"/>
    </source>
</evidence>
<dbReference type="SUPFAM" id="SSF50978">
    <property type="entry name" value="WD40 repeat-like"/>
    <property type="match status" value="1"/>
</dbReference>
<dbReference type="Pfam" id="PF09453">
    <property type="entry name" value="HIRA_B"/>
    <property type="match status" value="1"/>
</dbReference>
<keyword evidence="7" id="KW-0805">Transcription regulation</keyword>
<sequence>MKILKPGWVTHGHPKDEKIESCALFSVDIHPDGSRFATGGQGEDSGRIVIWNMAPILSEAKEMDTRVPLMLCTLDNHLACVNAVRWSHSGRYLASGGDDKLIMIWTISNNQAGSTIFGGKGKVNIEHWKCSHTLHGHTGDVLDIAWSPHDVWLATASVDNNIIIWNVERFPEVVTVLKGHTGLVKGVTWDPVGKYLSSQGDDRTLRVWRTVDWRSEAVIEEPFKQCAGSTIMLRCAWSPDGQYIVSAHSLNNGGPTAQVIERDGWSCDKDYVGHRKAVTAVRFIPNLVKRKCGLGNHQKIRHLSVLAIGSRGHGVSVWLGGYPRPLVVMEDLFTSAVLDLAWSPNGLALLACSYDGTLACFLFTQSEIGLPISMSERNELYEKMYGTSVKMSSTLGPGSGGVGNLLIENCELLPEAGDLKSEVNRKDKDRDKMKENSFSIENKQPVASQTTPTPTTPVSEHEKSREYTVPDEVLENGVLVRTSSSSCKSYPSPTRKQIETRTSDGRRRITPIYIPPTPDSCDGPAPFGSEPVLKTASKPLTTSSGQSSIVTQLVTNVAQQQNSTGSVFVTSTSNRESSQSIIHKPGIKRTLDCESSRQPQAMVHHESKRQRIEEATVVPKMCRVEKEEIVTVIKGDGGGVNLPPLSIMSLHEFNVSPGTVLIVDNKAYNLSKGTIVSVKLRKNNSVLWEHVFGYKIVGVSTSEKFAVLALLDTSVYVIDIHRGTFKTPTLYLGALATHVVLNKAGYLMVITNIGECYVWNVNTHTAILSKVSLAPLFSQYSMDKKNSDPSSIRIKYGTLSDDGIPMIALTTGKAFVYSRSFQCWSLVVDSTSGVVKNISQQIKLSSNSRVSLPLSTLHASCQNNSRVISIHNPEVSPLCTQSLLESQLSACATLSSPTEYRQWLLTMVHYYIQAGAEHRLRTLCEDLLGPSHGYATLSSTWEPKIMGLDKHVLLDEILSEVGKSIHCQRLYTEFREQLNTLQAMAAAKQKIQGEPIRSTYVRGYSANIANIVGSTGDGRMSLAASRTSLGDVATSRLSLGTDTGVFRSPGRTTSRVPSIEKSIVESSLASNVSRVESNVFTIVPNSQVGSKEHSTAAPKVDNTRVNVSKPIVDVSMDVDHVPEVASSEIQKMHKEETGLGVKDSHAESKTTIFEQNKNETAMDVSEKSVTVEDDVSVVELNKGNKGNLSEPVNQSVSVDKSSNLKTKAKEESGESKTNATVNIVQSIEEAKTESVVAHDKDDIKSLPNNSSLKPNPVTSTNKSKDDVPKANVPSVVPCTKPKEQNTSSNRSKTEPSKSISSSPPSIVTSKPVIAEPSKPAVVSKQTETSSSTISLSKNTAISKPVTPNEVVPKDGTTSEVNSKSVAPIRNATNIPVESNGKTSTDSKLEDKKEDTPSLDPNSTESAKRAKTTKAGDNLPASS</sequence>
<evidence type="ECO:0000256" key="8">
    <source>
        <dbReference type="ARBA" id="ARBA00023163"/>
    </source>
</evidence>
<comment type="similarity">
    <text evidence="3">Belongs to the WD repeat HIR1 family.</text>
</comment>
<evidence type="ECO:0000256" key="1">
    <source>
        <dbReference type="ARBA" id="ARBA00002677"/>
    </source>
</evidence>
<feature type="region of interest" description="Disordered" evidence="11">
    <location>
        <begin position="483"/>
        <end position="529"/>
    </location>
</feature>
<feature type="compositionally biased region" description="Polar residues" evidence="11">
    <location>
        <begin position="1215"/>
        <end position="1225"/>
    </location>
</feature>
<feature type="domain" description="CAF1B/HIR1 beta-propeller" evidence="13">
    <location>
        <begin position="24"/>
        <end position="368"/>
    </location>
</feature>
<feature type="compositionally biased region" description="Polar residues" evidence="11">
    <location>
        <begin position="1184"/>
        <end position="1205"/>
    </location>
</feature>
<feature type="domain" description="Protein HIRA-like C-terminal" evidence="12">
    <location>
        <begin position="727"/>
        <end position="927"/>
    </location>
</feature>
<dbReference type="GO" id="GO:0006351">
    <property type="term" value="P:DNA-templated transcription"/>
    <property type="evidence" value="ECO:0007669"/>
    <property type="project" value="InterPro"/>
</dbReference>
<dbReference type="PANTHER" id="PTHR13831">
    <property type="entry name" value="MEMBER OF THE HIR1 FAMILY OF WD-REPEAT PROTEINS"/>
    <property type="match status" value="1"/>
</dbReference>